<evidence type="ECO:0000256" key="3">
    <source>
        <dbReference type="ARBA" id="ARBA00023163"/>
    </source>
</evidence>
<keyword evidence="4" id="KW-0812">Transmembrane</keyword>
<dbReference type="GO" id="GO:0043565">
    <property type="term" value="F:sequence-specific DNA binding"/>
    <property type="evidence" value="ECO:0007669"/>
    <property type="project" value="InterPro"/>
</dbReference>
<comment type="caution">
    <text evidence="6">The sequence shown here is derived from an EMBL/GenBank/DDBJ whole genome shotgun (WGS) entry which is preliminary data.</text>
</comment>
<dbReference type="PATRIC" id="fig|1566026.4.peg.2721"/>
<keyword evidence="1" id="KW-0805">Transcription regulation</keyword>
<protein>
    <recommendedName>
        <fullName evidence="5">HTH araC/xylS-type domain-containing protein</fullName>
    </recommendedName>
</protein>
<keyword evidence="4" id="KW-0472">Membrane</keyword>
<dbReference type="InterPro" id="IPR018060">
    <property type="entry name" value="HTH_AraC"/>
</dbReference>
<dbReference type="InterPro" id="IPR009057">
    <property type="entry name" value="Homeodomain-like_sf"/>
</dbReference>
<feature type="transmembrane region" description="Helical" evidence="4">
    <location>
        <begin position="160"/>
        <end position="181"/>
    </location>
</feature>
<accession>A0A0L8ANI9</accession>
<dbReference type="AlphaFoldDB" id="A0A0L8ANI9"/>
<keyword evidence="4" id="KW-1133">Transmembrane helix</keyword>
<evidence type="ECO:0000259" key="5">
    <source>
        <dbReference type="PROSITE" id="PS01124"/>
    </source>
</evidence>
<dbReference type="PANTHER" id="PTHR43280:SF29">
    <property type="entry name" value="ARAC-FAMILY TRANSCRIPTIONAL REGULATOR"/>
    <property type="match status" value="1"/>
</dbReference>
<evidence type="ECO:0000256" key="2">
    <source>
        <dbReference type="ARBA" id="ARBA00023125"/>
    </source>
</evidence>
<evidence type="ECO:0000313" key="7">
    <source>
        <dbReference type="Proteomes" id="UP000036908"/>
    </source>
</evidence>
<feature type="transmembrane region" description="Helical" evidence="4">
    <location>
        <begin position="6"/>
        <end position="25"/>
    </location>
</feature>
<evidence type="ECO:0000256" key="1">
    <source>
        <dbReference type="ARBA" id="ARBA00023015"/>
    </source>
</evidence>
<evidence type="ECO:0000256" key="4">
    <source>
        <dbReference type="SAM" id="Phobius"/>
    </source>
</evidence>
<feature type="transmembrane region" description="Helical" evidence="4">
    <location>
        <begin position="67"/>
        <end position="86"/>
    </location>
</feature>
<keyword evidence="2" id="KW-0238">DNA-binding</keyword>
<dbReference type="OrthoDB" id="5492415at2"/>
<feature type="transmembrane region" description="Helical" evidence="4">
    <location>
        <begin position="37"/>
        <end position="55"/>
    </location>
</feature>
<keyword evidence="3" id="KW-0804">Transcription</keyword>
<name>A0A0L8ANI9_9BACT</name>
<keyword evidence="7" id="KW-1185">Reference proteome</keyword>
<reference evidence="7" key="1">
    <citation type="submission" date="2014-11" db="EMBL/GenBank/DDBJ databases">
        <title>Genome sequencing of Roseivirga sp. D-25.</title>
        <authorList>
            <person name="Selvaratnam C."/>
            <person name="Thevarajoo S."/>
            <person name="Goh K.M."/>
            <person name="Eee R."/>
            <person name="Chan K.-G."/>
            <person name="Chong C.S."/>
        </authorList>
    </citation>
    <scope>NUCLEOTIDE SEQUENCE [LARGE SCALE GENOMIC DNA]</scope>
    <source>
        <strain evidence="7">D-25</strain>
    </source>
</reference>
<dbReference type="Pfam" id="PF12833">
    <property type="entry name" value="HTH_18"/>
    <property type="match status" value="1"/>
</dbReference>
<sequence>MQLSIINILQLLLVFQSLVFMTFLLSQRRGKYISNSLLAIFLFVLAVHMISNFIFDLNLSWPIPDLTNSYGFLYGPLIFLYIKSLVYKDFQLSLRNALHLLPWLITLSATYFTIIPIQLSGISILISFSTYLVLSFRLIKHFHLIIKNTQSRFDSIALLWMQRFLYGLIFITLVDTIHNLIVVNNLVMENLFYGFLITSLLFFVTSLVFHGLRQPELFQGVSVEDEALVNDAASSYTSSKLAQKEIDSLAELIQSYFNSNQPYRDSDLNIQKLATSMNMNNRTISEVINRYFNQNFSDFVNSYRIQEAISLLKNNDDKTTVLEILYAVGFNSKSSFYTAFKIKTGMTPSEFKKTLQQ</sequence>
<dbReference type="GO" id="GO:0003700">
    <property type="term" value="F:DNA-binding transcription factor activity"/>
    <property type="evidence" value="ECO:0007669"/>
    <property type="project" value="InterPro"/>
</dbReference>
<dbReference type="Proteomes" id="UP000036908">
    <property type="component" value="Unassembled WGS sequence"/>
</dbReference>
<gene>
    <name evidence="6" type="ORF">OB69_04495</name>
</gene>
<proteinExistence type="predicted"/>
<feature type="domain" description="HTH araC/xylS-type" evidence="5">
    <location>
        <begin position="247"/>
        <end position="354"/>
    </location>
</feature>
<dbReference type="PANTHER" id="PTHR43280">
    <property type="entry name" value="ARAC-FAMILY TRANSCRIPTIONAL REGULATOR"/>
    <property type="match status" value="1"/>
</dbReference>
<feature type="transmembrane region" description="Helical" evidence="4">
    <location>
        <begin position="98"/>
        <end position="115"/>
    </location>
</feature>
<evidence type="ECO:0000313" key="6">
    <source>
        <dbReference type="EMBL" id="KOF03821.1"/>
    </source>
</evidence>
<organism evidence="6 7">
    <name type="scientific">Roseivirga seohaensis subsp. aquiponti</name>
    <dbReference type="NCBI Taxonomy" id="1566026"/>
    <lineage>
        <taxon>Bacteria</taxon>
        <taxon>Pseudomonadati</taxon>
        <taxon>Bacteroidota</taxon>
        <taxon>Cytophagia</taxon>
        <taxon>Cytophagales</taxon>
        <taxon>Roseivirgaceae</taxon>
        <taxon>Roseivirga</taxon>
    </lineage>
</organism>
<dbReference type="PROSITE" id="PS01124">
    <property type="entry name" value="HTH_ARAC_FAMILY_2"/>
    <property type="match status" value="1"/>
</dbReference>
<dbReference type="SUPFAM" id="SSF46689">
    <property type="entry name" value="Homeodomain-like"/>
    <property type="match status" value="1"/>
</dbReference>
<dbReference type="EMBL" id="JSVA01000005">
    <property type="protein sequence ID" value="KOF03821.1"/>
    <property type="molecule type" value="Genomic_DNA"/>
</dbReference>
<dbReference type="Gene3D" id="1.10.10.60">
    <property type="entry name" value="Homeodomain-like"/>
    <property type="match status" value="2"/>
</dbReference>
<dbReference type="SMART" id="SM00342">
    <property type="entry name" value="HTH_ARAC"/>
    <property type="match status" value="1"/>
</dbReference>
<feature type="transmembrane region" description="Helical" evidence="4">
    <location>
        <begin position="193"/>
        <end position="212"/>
    </location>
</feature>
<dbReference type="RefSeq" id="WP_053222504.1">
    <property type="nucleotide sequence ID" value="NZ_JSVA01000005.1"/>
</dbReference>